<protein>
    <submittedName>
        <fullName evidence="1">DUF2802 domain-containing protein</fullName>
    </submittedName>
</protein>
<dbReference type="Proteomes" id="UP000261325">
    <property type="component" value="Unassembled WGS sequence"/>
</dbReference>
<feature type="non-terminal residue" evidence="1">
    <location>
        <position position="1"/>
    </location>
</feature>
<accession>A0A3B8WHM7</accession>
<feature type="non-terminal residue" evidence="1">
    <location>
        <position position="42"/>
    </location>
</feature>
<evidence type="ECO:0000313" key="2">
    <source>
        <dbReference type="Proteomes" id="UP000261325"/>
    </source>
</evidence>
<name>A0A3B8WHM7_MARNT</name>
<organism evidence="1 2">
    <name type="scientific">Marinobacter nauticus</name>
    <name type="common">Marinobacter hydrocarbonoclasticus</name>
    <name type="synonym">Marinobacter aquaeolei</name>
    <dbReference type="NCBI Taxonomy" id="2743"/>
    <lineage>
        <taxon>Bacteria</taxon>
        <taxon>Pseudomonadati</taxon>
        <taxon>Pseudomonadota</taxon>
        <taxon>Gammaproteobacteria</taxon>
        <taxon>Pseudomonadales</taxon>
        <taxon>Marinobacteraceae</taxon>
        <taxon>Marinobacter</taxon>
    </lineage>
</organism>
<proteinExistence type="predicted"/>
<comment type="caution">
    <text evidence="1">The sequence shown here is derived from an EMBL/GenBank/DDBJ whole genome shotgun (WGS) entry which is preliminary data.</text>
</comment>
<evidence type="ECO:0000313" key="1">
    <source>
        <dbReference type="EMBL" id="HAC29006.1"/>
    </source>
</evidence>
<dbReference type="AlphaFoldDB" id="A0A3B8WHM7"/>
<gene>
    <name evidence="1" type="ORF">DCF82_14515</name>
</gene>
<sequence length="42" mass="4611">HGRRIRALQASLKHRCDTLGRELHATTSGSLGVGQRLVACER</sequence>
<reference evidence="1 2" key="1">
    <citation type="journal article" date="2018" name="Nat. Biotechnol.">
        <title>A standardized bacterial taxonomy based on genome phylogeny substantially revises the tree of life.</title>
        <authorList>
            <person name="Parks D.H."/>
            <person name="Chuvochina M."/>
            <person name="Waite D.W."/>
            <person name="Rinke C."/>
            <person name="Skarshewski A."/>
            <person name="Chaumeil P.A."/>
            <person name="Hugenholtz P."/>
        </authorList>
    </citation>
    <scope>NUCLEOTIDE SEQUENCE [LARGE SCALE GENOMIC DNA]</scope>
    <source>
        <strain evidence="1">UBA9049</strain>
    </source>
</reference>
<dbReference type="EMBL" id="DLYI01000194">
    <property type="protein sequence ID" value="HAC29006.1"/>
    <property type="molecule type" value="Genomic_DNA"/>
</dbReference>